<evidence type="ECO:0000256" key="3">
    <source>
        <dbReference type="ARBA" id="ARBA00022617"/>
    </source>
</evidence>
<dbReference type="InterPro" id="IPR006313">
    <property type="entry name" value="EfeB/EfeN"/>
</dbReference>
<evidence type="ECO:0000256" key="5">
    <source>
        <dbReference type="ARBA" id="ARBA00022729"/>
    </source>
</evidence>
<dbReference type="InterPro" id="IPR048327">
    <property type="entry name" value="Dyp_perox_N"/>
</dbReference>
<evidence type="ECO:0000256" key="2">
    <source>
        <dbReference type="ARBA" id="ARBA00022559"/>
    </source>
</evidence>
<organism evidence="17 18">
    <name type="scientific">Rathayibacter toxicus</name>
    <dbReference type="NCBI Taxonomy" id="145458"/>
    <lineage>
        <taxon>Bacteria</taxon>
        <taxon>Bacillati</taxon>
        <taxon>Actinomycetota</taxon>
        <taxon>Actinomycetes</taxon>
        <taxon>Micrococcales</taxon>
        <taxon>Microbacteriaceae</taxon>
        <taxon>Rathayibacter</taxon>
    </lineage>
</organism>
<dbReference type="PANTHER" id="PTHR30521:SF4">
    <property type="entry name" value="DEFERROCHELATASE"/>
    <property type="match status" value="1"/>
</dbReference>
<keyword evidence="3 13" id="KW-0349">Heme</keyword>
<feature type="region of interest" description="Disordered" evidence="14">
    <location>
        <begin position="1"/>
        <end position="40"/>
    </location>
</feature>
<dbReference type="GO" id="GO:0004325">
    <property type="term" value="F:ferrochelatase activity"/>
    <property type="evidence" value="ECO:0007669"/>
    <property type="project" value="UniProtKB-EC"/>
</dbReference>
<dbReference type="RefSeq" id="WP_081656722.1">
    <property type="nucleotide sequence ID" value="NZ_CP010848.1"/>
</dbReference>
<evidence type="ECO:0000313" key="17">
    <source>
        <dbReference type="EMBL" id="PPI14493.1"/>
    </source>
</evidence>
<dbReference type="NCBIfam" id="TIGR01413">
    <property type="entry name" value="Dyp_perox_fam"/>
    <property type="match status" value="1"/>
</dbReference>
<dbReference type="GO" id="GO:0020037">
    <property type="term" value="F:heme binding"/>
    <property type="evidence" value="ECO:0007669"/>
    <property type="project" value="InterPro"/>
</dbReference>
<evidence type="ECO:0000256" key="6">
    <source>
        <dbReference type="ARBA" id="ARBA00023002"/>
    </source>
</evidence>
<dbReference type="GO" id="GO:0046872">
    <property type="term" value="F:metal ion binding"/>
    <property type="evidence" value="ECO:0007669"/>
    <property type="project" value="UniProtKB-KW"/>
</dbReference>
<keyword evidence="8" id="KW-0456">Lyase</keyword>
<dbReference type="Pfam" id="PF20628">
    <property type="entry name" value="Dyp_perox_C"/>
    <property type="match status" value="1"/>
</dbReference>
<keyword evidence="6 13" id="KW-0560">Oxidoreductase</keyword>
<feature type="domain" description="Dyp-type peroxidase C-terminal" evidence="16">
    <location>
        <begin position="263"/>
        <end position="444"/>
    </location>
</feature>
<dbReference type="InterPro" id="IPR006311">
    <property type="entry name" value="TAT_signal"/>
</dbReference>
<evidence type="ECO:0000256" key="7">
    <source>
        <dbReference type="ARBA" id="ARBA00023004"/>
    </source>
</evidence>
<evidence type="ECO:0000256" key="9">
    <source>
        <dbReference type="ARBA" id="ARBA00025737"/>
    </source>
</evidence>
<keyword evidence="7 13" id="KW-0408">Iron</keyword>
<dbReference type="EMBL" id="PSWU01000012">
    <property type="protein sequence ID" value="PPI14493.1"/>
    <property type="molecule type" value="Genomic_DNA"/>
</dbReference>
<dbReference type="AlphaFoldDB" id="A0A2S5Y689"/>
<comment type="similarity">
    <text evidence="9 13">Belongs to the DyP-type peroxidase family.</text>
</comment>
<evidence type="ECO:0000256" key="12">
    <source>
        <dbReference type="ARBA" id="ARBA00048856"/>
    </source>
</evidence>
<comment type="function">
    <text evidence="13">Involved in the recovery of exogenous heme iron. Extracts iron from heme while preserving the protoporphyrin ring intact.</text>
</comment>
<dbReference type="Proteomes" id="UP000237966">
    <property type="component" value="Unassembled WGS sequence"/>
</dbReference>
<dbReference type="PANTHER" id="PTHR30521">
    <property type="entry name" value="DEFERROCHELATASE/PEROXIDASE"/>
    <property type="match status" value="1"/>
</dbReference>
<dbReference type="GO" id="GO:0004601">
    <property type="term" value="F:peroxidase activity"/>
    <property type="evidence" value="ECO:0007669"/>
    <property type="project" value="UniProtKB-KW"/>
</dbReference>
<evidence type="ECO:0000256" key="14">
    <source>
        <dbReference type="SAM" id="MobiDB-lite"/>
    </source>
</evidence>
<keyword evidence="2 13" id="KW-0575">Peroxidase</keyword>
<evidence type="ECO:0000256" key="13">
    <source>
        <dbReference type="RuleBase" id="RU365017"/>
    </source>
</evidence>
<evidence type="ECO:0000259" key="15">
    <source>
        <dbReference type="Pfam" id="PF04261"/>
    </source>
</evidence>
<dbReference type="EC" id="1.11.1.-" evidence="13"/>
<evidence type="ECO:0000256" key="11">
    <source>
        <dbReference type="ARBA" id="ARBA00033775"/>
    </source>
</evidence>
<dbReference type="GeneID" id="93666725"/>
<accession>A0A2S5Y689</accession>
<dbReference type="SUPFAM" id="SSF54909">
    <property type="entry name" value="Dimeric alpha+beta barrel"/>
    <property type="match status" value="1"/>
</dbReference>
<dbReference type="PROSITE" id="PS51404">
    <property type="entry name" value="DYP_PEROXIDASE"/>
    <property type="match status" value="1"/>
</dbReference>
<protein>
    <recommendedName>
        <fullName evidence="10 13">Deferrochelatase</fullName>
        <ecNumber evidence="13">1.11.1.-</ecNumber>
    </recommendedName>
    <alternativeName>
        <fullName evidence="11 13">Peroxidase EfeB</fullName>
    </alternativeName>
</protein>
<dbReference type="InterPro" id="IPR011008">
    <property type="entry name" value="Dimeric_a/b-barrel"/>
</dbReference>
<feature type="compositionally biased region" description="Basic and acidic residues" evidence="14">
    <location>
        <begin position="1"/>
        <end position="18"/>
    </location>
</feature>
<dbReference type="OrthoDB" id="9781066at2"/>
<dbReference type="Pfam" id="PF04261">
    <property type="entry name" value="Dyp_perox_N"/>
    <property type="match status" value="1"/>
</dbReference>
<name>A0A2S5Y689_9MICO</name>
<comment type="subcellular location">
    <subcellularLocation>
        <location evidence="1">Cell envelope</location>
    </subcellularLocation>
</comment>
<proteinExistence type="inferred from homology"/>
<reference evidence="17 18" key="1">
    <citation type="submission" date="2018-02" db="EMBL/GenBank/DDBJ databases">
        <title>Bacteriophage NCPPB3778 and a type I-E CRISPR drive the evolution of the US Biological Select Agent, Rathayibacter toxicus.</title>
        <authorList>
            <person name="Davis E.W.II."/>
            <person name="Tabima J.F."/>
            <person name="Weisberg A.J."/>
            <person name="Lopes L.D."/>
            <person name="Wiseman M.S."/>
            <person name="Wiseman M.S."/>
            <person name="Pupko T."/>
            <person name="Belcher M.S."/>
            <person name="Sechler A.J."/>
            <person name="Tancos M.A."/>
            <person name="Schroeder B.K."/>
            <person name="Murray T.D."/>
            <person name="Luster D.G."/>
            <person name="Schneider W.L."/>
            <person name="Rogers E."/>
            <person name="Andreote F.D."/>
            <person name="Grunwald N.J."/>
            <person name="Putnam M.L."/>
            <person name="Chang J.H."/>
        </authorList>
    </citation>
    <scope>NUCLEOTIDE SEQUENCE [LARGE SCALE GENOMIC DNA]</scope>
    <source>
        <strain evidence="17 18">FH99</strain>
    </source>
</reference>
<dbReference type="GO" id="GO:0005829">
    <property type="term" value="C:cytosol"/>
    <property type="evidence" value="ECO:0007669"/>
    <property type="project" value="TreeGrafter"/>
</dbReference>
<dbReference type="GO" id="GO:0030313">
    <property type="term" value="C:cell envelope"/>
    <property type="evidence" value="ECO:0007669"/>
    <property type="project" value="UniProtKB-SubCell"/>
</dbReference>
<comment type="catalytic activity">
    <reaction evidence="12">
        <text>heme b + 2 H(+) = protoporphyrin IX + Fe(2+)</text>
        <dbReference type="Rhea" id="RHEA:22584"/>
        <dbReference type="ChEBI" id="CHEBI:15378"/>
        <dbReference type="ChEBI" id="CHEBI:29033"/>
        <dbReference type="ChEBI" id="CHEBI:57306"/>
        <dbReference type="ChEBI" id="CHEBI:60344"/>
        <dbReference type="EC" id="4.98.1.1"/>
    </reaction>
    <physiologicalReaction direction="left-to-right" evidence="12">
        <dbReference type="Rhea" id="RHEA:22585"/>
    </physiologicalReaction>
</comment>
<evidence type="ECO:0000256" key="4">
    <source>
        <dbReference type="ARBA" id="ARBA00022723"/>
    </source>
</evidence>
<keyword evidence="5" id="KW-0732">Signal</keyword>
<feature type="domain" description="Dyp-type peroxidase N-terminal" evidence="15">
    <location>
        <begin position="90"/>
        <end position="251"/>
    </location>
</feature>
<gene>
    <name evidence="17" type="ORF">C5C51_07955</name>
</gene>
<dbReference type="PROSITE" id="PS51318">
    <property type="entry name" value="TAT"/>
    <property type="match status" value="1"/>
</dbReference>
<evidence type="ECO:0000313" key="18">
    <source>
        <dbReference type="Proteomes" id="UP000237966"/>
    </source>
</evidence>
<dbReference type="GO" id="GO:0033212">
    <property type="term" value="P:iron import into cell"/>
    <property type="evidence" value="ECO:0007669"/>
    <property type="project" value="InterPro"/>
</dbReference>
<dbReference type="InterPro" id="IPR048328">
    <property type="entry name" value="Dyp_perox_C"/>
</dbReference>
<comment type="caution">
    <text evidence="17">The sequence shown here is derived from an EMBL/GenBank/DDBJ whole genome shotgun (WGS) entry which is preliminary data.</text>
</comment>
<evidence type="ECO:0000256" key="10">
    <source>
        <dbReference type="ARBA" id="ARBA00033771"/>
    </source>
</evidence>
<keyword evidence="4 13" id="KW-0479">Metal-binding</keyword>
<sequence>MKGKDITDDEGEHQRDNIDSGTSTGTNAAPVGESATEQPHRFSRRGLLGLVSAGTAGLAVGAGSAVAIGAAHAKAAPGAGTTIPFFGNHQAGVTTAAQDRLHFAAFDLAPGGTRDDLIKLLRDWTIAASRLTQGLEVSADGAVGGSDTAPPDDTGEALGLDASSLTVTFGFGPTLFSDAMGTDRFGLASRRPPALEQLPRFRGDALVPAACGGDLCIQACADDPQVAVHAIRNLSRIAFGRASLRWSQLGFGRTSSTSSTQTTPRNLFGFKDGTANVKSEETDAVTEHVWVPTADGPDWLAGGSYLVARKIRMMIEIWDHSQLGEQERVIGRSKGSGAPLSGGTEFTDPDFTATGISGAPLIDKASHVRLAHPSDNNGIRLLRRGYNFVDGNDELGRLNAGLFFLSFQRSPQQFVTVQRRLANDALNEYIKHVGSAIFAIPPGAREENDFIGSALFA</sequence>
<comment type="cofactor">
    <cofactor evidence="13">
        <name>heme b</name>
        <dbReference type="ChEBI" id="CHEBI:60344"/>
    </cofactor>
    <text evidence="13">Binds 1 heme b (iron(II)-protoporphyrin IX) group non-covalently per subunit.</text>
</comment>
<evidence type="ECO:0000256" key="1">
    <source>
        <dbReference type="ARBA" id="ARBA00004196"/>
    </source>
</evidence>
<evidence type="ECO:0000259" key="16">
    <source>
        <dbReference type="Pfam" id="PF20628"/>
    </source>
</evidence>
<dbReference type="NCBIfam" id="TIGR01412">
    <property type="entry name" value="tat_substr_1"/>
    <property type="match status" value="1"/>
</dbReference>
<dbReference type="InterPro" id="IPR006314">
    <property type="entry name" value="Dyp_peroxidase"/>
</dbReference>
<evidence type="ECO:0000256" key="8">
    <source>
        <dbReference type="ARBA" id="ARBA00023239"/>
    </source>
</evidence>